<evidence type="ECO:0000256" key="2">
    <source>
        <dbReference type="ARBA" id="ARBA00022643"/>
    </source>
</evidence>
<dbReference type="NCBIfam" id="TIGR03860">
    <property type="entry name" value="FMN_nitrolo"/>
    <property type="match status" value="1"/>
</dbReference>
<dbReference type="EMBL" id="CP000384">
    <property type="protein sequence ID" value="ABG09611.1"/>
    <property type="molecule type" value="Genomic_DNA"/>
</dbReference>
<dbReference type="PANTHER" id="PTHR30011">
    <property type="entry name" value="ALKANESULFONATE MONOOXYGENASE-RELATED"/>
    <property type="match status" value="1"/>
</dbReference>
<keyword evidence="3" id="KW-0560">Oxidoreductase</keyword>
<dbReference type="GO" id="GO:0016705">
    <property type="term" value="F:oxidoreductase activity, acting on paired donors, with incorporation or reduction of molecular oxygen"/>
    <property type="evidence" value="ECO:0007669"/>
    <property type="project" value="InterPro"/>
</dbReference>
<feature type="binding site" evidence="6">
    <location>
        <position position="58"/>
    </location>
    <ligand>
        <name>FMN</name>
        <dbReference type="ChEBI" id="CHEBI:58210"/>
    </ligand>
</feature>
<dbReference type="PANTHER" id="PTHR30011:SF16">
    <property type="entry name" value="C2H2 FINGER DOMAIN TRANSCRIPTION FACTOR (EUROFUNG)-RELATED"/>
    <property type="match status" value="1"/>
</dbReference>
<keyword evidence="1 6" id="KW-0285">Flavoprotein</keyword>
<feature type="binding site" evidence="6">
    <location>
        <position position="154"/>
    </location>
    <ligand>
        <name>FMN</name>
        <dbReference type="ChEBI" id="CHEBI:58210"/>
    </ligand>
</feature>
<evidence type="ECO:0000256" key="3">
    <source>
        <dbReference type="ARBA" id="ARBA00023002"/>
    </source>
</evidence>
<protein>
    <submittedName>
        <fullName evidence="8">Putative monooxygenase</fullName>
    </submittedName>
</protein>
<dbReference type="Gene3D" id="3.20.20.30">
    <property type="entry name" value="Luciferase-like domain"/>
    <property type="match status" value="1"/>
</dbReference>
<evidence type="ECO:0000256" key="1">
    <source>
        <dbReference type="ARBA" id="ARBA00022630"/>
    </source>
</evidence>
<feature type="binding site" evidence="6">
    <location>
        <position position="104"/>
    </location>
    <ligand>
        <name>FMN</name>
        <dbReference type="ChEBI" id="CHEBI:58210"/>
    </ligand>
</feature>
<accession>A0A5Q5BMI6</accession>
<dbReference type="InterPro" id="IPR011251">
    <property type="entry name" value="Luciferase-like_dom"/>
</dbReference>
<keyword evidence="4 8" id="KW-0503">Monooxygenase</keyword>
<dbReference type="Pfam" id="PF00296">
    <property type="entry name" value="Bac_luciferase"/>
    <property type="match status" value="1"/>
</dbReference>
<feature type="domain" description="Luciferase-like" evidence="7">
    <location>
        <begin position="29"/>
        <end position="389"/>
    </location>
</feature>
<dbReference type="GO" id="GO:0004497">
    <property type="term" value="F:monooxygenase activity"/>
    <property type="evidence" value="ECO:0007669"/>
    <property type="project" value="UniProtKB-KW"/>
</dbReference>
<evidence type="ECO:0000256" key="4">
    <source>
        <dbReference type="ARBA" id="ARBA00023033"/>
    </source>
</evidence>
<evidence type="ECO:0000256" key="6">
    <source>
        <dbReference type="PIRSR" id="PIRSR000337-1"/>
    </source>
</evidence>
<comment type="similarity">
    <text evidence="5">Belongs to the NtaA/SnaA/DszA monooxygenase family.</text>
</comment>
<reference evidence="8" key="1">
    <citation type="submission" date="2006-06" db="EMBL/GenBank/DDBJ databases">
        <title>Complete sequence of chromosome of Mycobacterium sp. MCS.</title>
        <authorList>
            <consortium name="US DOE Joint Genome Institute"/>
            <person name="Copeland A."/>
            <person name="Lucas S."/>
            <person name="Lapidus A."/>
            <person name="Barry K."/>
            <person name="Detter J.C."/>
            <person name="Glavina del Rio T."/>
            <person name="Hammon N."/>
            <person name="Israni S."/>
            <person name="Dalin E."/>
            <person name="Tice H."/>
            <person name="Pitluck S."/>
            <person name="Martinez M."/>
            <person name="Schmutz J."/>
            <person name="Larimer F."/>
            <person name="Land M."/>
            <person name="Hauser L."/>
            <person name="Kyrpides N."/>
            <person name="Kim E."/>
            <person name="Miller C.D."/>
            <person name="Hughes J.E."/>
            <person name="Anderson A.J."/>
            <person name="Sims R.C."/>
            <person name="Richardson P."/>
        </authorList>
    </citation>
    <scope>NUCLEOTIDE SEQUENCE [LARGE SCALE GENOMIC DNA]</scope>
    <source>
        <strain evidence="8">MCS</strain>
    </source>
</reference>
<dbReference type="AlphaFoldDB" id="A0A5Q5BMI6"/>
<feature type="binding site" evidence="6">
    <location>
        <position position="158"/>
    </location>
    <ligand>
        <name>FMN</name>
        <dbReference type="ChEBI" id="CHEBI:58210"/>
    </ligand>
</feature>
<dbReference type="InterPro" id="IPR036661">
    <property type="entry name" value="Luciferase-like_sf"/>
</dbReference>
<dbReference type="PIRSF" id="PIRSF000337">
    <property type="entry name" value="NTA_MOA"/>
    <property type="match status" value="1"/>
</dbReference>
<keyword evidence="2 6" id="KW-0288">FMN</keyword>
<dbReference type="InterPro" id="IPR051260">
    <property type="entry name" value="Diverse_substr_monoxygenases"/>
</dbReference>
<proteinExistence type="inferred from homology"/>
<organism evidence="8">
    <name type="scientific">Mycobacterium sp. (strain MCS)</name>
    <dbReference type="NCBI Taxonomy" id="164756"/>
    <lineage>
        <taxon>Bacteria</taxon>
        <taxon>Bacillati</taxon>
        <taxon>Actinomycetota</taxon>
        <taxon>Actinomycetes</taxon>
        <taxon>Mycobacteriales</taxon>
        <taxon>Mycobacteriaceae</taxon>
        <taxon>Mycobacterium</taxon>
    </lineage>
</organism>
<dbReference type="KEGG" id="mmc:Mmcs_3504"/>
<name>A0A5Q5BMI6_MYCSS</name>
<dbReference type="InterPro" id="IPR016215">
    <property type="entry name" value="NTA_MOA"/>
</dbReference>
<gene>
    <name evidence="8" type="ordered locus">Mmcs_3504</name>
</gene>
<sequence length="470" mass="51569">MSKPLYFSAFVMNTASHVLHGLWRAPEAHNHEFNSLRHWTSLAATVEKAGYDLLFFADVFGLRAPWNGNWRKAVEGGIQVPVNDPSVLASALATVTDTLGIVFTSSIVQDHPFNFARRMSSLDHYTDGRLGWNIVTSFNQNMFRSFGHDGTLAHDERYEWAYEYLDVVYKLWEGSWDEDALVQDKVRGVHSDPAKIHRINHVGPRYRVEGPHFTSPSPQRTPVLFQAGASPAGQLFSARNAEGVYISSPNPAAAHALTSETRALAAANGRDPGAITFAQGLSFVIGDTHREAVRRSDEIKRYLDLEGVALHALGDAGVDAGRFPLDTPLSELGEFTGVQGFARWAAESSGHSEPTIRDLAWVLEGANRVVGTAEEIADRLEEWREAGVDGINVYHATVPGTFTEVADRLFPTLRERGLIATDKSGTLRHKLLGRGDRLPDSHPAAAYRGAFGDNTLLDTVPDPAEELIPG</sequence>
<evidence type="ECO:0000256" key="5">
    <source>
        <dbReference type="ARBA" id="ARBA00033748"/>
    </source>
</evidence>
<evidence type="ECO:0000259" key="7">
    <source>
        <dbReference type="Pfam" id="PF00296"/>
    </source>
</evidence>
<feature type="binding site" evidence="6">
    <location>
        <position position="230"/>
    </location>
    <ligand>
        <name>FMN</name>
        <dbReference type="ChEBI" id="CHEBI:58210"/>
    </ligand>
</feature>
<evidence type="ECO:0000313" key="8">
    <source>
        <dbReference type="EMBL" id="ABG09611.1"/>
    </source>
</evidence>
<dbReference type="SUPFAM" id="SSF51679">
    <property type="entry name" value="Bacterial luciferase-like"/>
    <property type="match status" value="1"/>
</dbReference>